<dbReference type="UniPathway" id="UPA00344"/>
<dbReference type="CDD" id="cd03522">
    <property type="entry name" value="MoeA_like"/>
    <property type="match status" value="1"/>
</dbReference>
<dbReference type="InterPro" id="IPR036425">
    <property type="entry name" value="MoaB/Mog-like_dom_sf"/>
</dbReference>
<dbReference type="SUPFAM" id="SSF53218">
    <property type="entry name" value="Molybdenum cofactor biosynthesis proteins"/>
    <property type="match status" value="1"/>
</dbReference>
<protein>
    <submittedName>
        <fullName evidence="1">Molybdopterin biosynthesis protein</fullName>
    </submittedName>
</protein>
<dbReference type="AlphaFoldDB" id="A0A8J3M9B7"/>
<dbReference type="Gene3D" id="3.40.980.10">
    <property type="entry name" value="MoaB/Mog-like domain"/>
    <property type="match status" value="1"/>
</dbReference>
<evidence type="ECO:0000313" key="2">
    <source>
        <dbReference type="Proteomes" id="UP000626220"/>
    </source>
</evidence>
<comment type="caution">
    <text evidence="1">The sequence shown here is derived from an EMBL/GenBank/DDBJ whole genome shotgun (WGS) entry which is preliminary data.</text>
</comment>
<reference evidence="1" key="1">
    <citation type="journal article" date="2014" name="Int. J. Syst. Evol. Microbiol.">
        <title>Complete genome sequence of Corynebacterium casei LMG S-19264T (=DSM 44701T), isolated from a smear-ripened cheese.</title>
        <authorList>
            <consortium name="US DOE Joint Genome Institute (JGI-PGF)"/>
            <person name="Walter F."/>
            <person name="Albersmeier A."/>
            <person name="Kalinowski J."/>
            <person name="Ruckert C."/>
        </authorList>
    </citation>
    <scope>NUCLEOTIDE SEQUENCE</scope>
    <source>
        <strain evidence="1">KCTC 42650</strain>
    </source>
</reference>
<sequence length="336" mass="33768">MKFGPVPVAEAEGAVLAHSVALEKGRLRKGAVLTAADVAALVAAGLNEVIVARLDPGDLGENAAAARIAAALVPDPAAAGLRVTEPFTGRVNLIAKAPGVAVLDVAAIEAVNRVHPMITLATVPAFQQMEAGGMVATIKIIAYAVPGAAVEQAAAVAARAIRMAGVVHRSAGLVVTDIPGGPDNAKGVASIRGRVEALGMELAEVRTVPHDTGRLAAALGDLGGDIALILTGSATSDIDDVAPSAVRRAGGSVERFGMPVDPGNLLFLGQLGERVVIGLPGCARSPALNGADWVLSRIACGIEVSGADIAGMGVGGLLKEIPTRPQPRAGRKRSET</sequence>
<name>A0A8J3M9B7_9RHOB</name>
<keyword evidence="2" id="KW-1185">Reference proteome</keyword>
<gene>
    <name evidence="1" type="ORF">GCM10017056_34110</name>
</gene>
<evidence type="ECO:0000313" key="1">
    <source>
        <dbReference type="EMBL" id="GHF59879.1"/>
    </source>
</evidence>
<organism evidence="1 2">
    <name type="scientific">Seohaeicola zhoushanensis</name>
    <dbReference type="NCBI Taxonomy" id="1569283"/>
    <lineage>
        <taxon>Bacteria</taxon>
        <taxon>Pseudomonadati</taxon>
        <taxon>Pseudomonadota</taxon>
        <taxon>Alphaproteobacteria</taxon>
        <taxon>Rhodobacterales</taxon>
        <taxon>Roseobacteraceae</taxon>
        <taxon>Seohaeicola</taxon>
    </lineage>
</organism>
<dbReference type="Proteomes" id="UP000626220">
    <property type="component" value="Unassembled WGS sequence"/>
</dbReference>
<accession>A0A8J3M9B7</accession>
<reference evidence="1" key="2">
    <citation type="submission" date="2020-09" db="EMBL/GenBank/DDBJ databases">
        <authorList>
            <person name="Sun Q."/>
            <person name="Kim S."/>
        </authorList>
    </citation>
    <scope>NUCLEOTIDE SEQUENCE</scope>
    <source>
        <strain evidence="1">KCTC 42650</strain>
    </source>
</reference>
<dbReference type="EMBL" id="BNCJ01000011">
    <property type="protein sequence ID" value="GHF59879.1"/>
    <property type="molecule type" value="Genomic_DNA"/>
</dbReference>
<dbReference type="RefSeq" id="WP_189681318.1">
    <property type="nucleotide sequence ID" value="NZ_BNCJ01000011.1"/>
</dbReference>
<proteinExistence type="predicted"/>